<feature type="compositionally biased region" description="Basic and acidic residues" evidence="1">
    <location>
        <begin position="1"/>
        <end position="15"/>
    </location>
</feature>
<feature type="compositionally biased region" description="Polar residues" evidence="1">
    <location>
        <begin position="93"/>
        <end position="104"/>
    </location>
</feature>
<proteinExistence type="predicted"/>
<protein>
    <submittedName>
        <fullName evidence="2">Uncharacterized protein</fullName>
    </submittedName>
</protein>
<reference evidence="2" key="1">
    <citation type="submission" date="2020-06" db="EMBL/GenBank/DDBJ databases">
        <authorList>
            <person name="Li T."/>
            <person name="Hu X."/>
            <person name="Zhang T."/>
            <person name="Song X."/>
            <person name="Zhang H."/>
            <person name="Dai N."/>
            <person name="Sheng W."/>
            <person name="Hou X."/>
            <person name="Wei L."/>
        </authorList>
    </citation>
    <scope>NUCLEOTIDE SEQUENCE</scope>
    <source>
        <strain evidence="2">KEN1</strain>
        <tissue evidence="2">Leaf</tissue>
    </source>
</reference>
<name>A0AAW2Y904_9LAMI</name>
<evidence type="ECO:0000313" key="2">
    <source>
        <dbReference type="EMBL" id="KAL0462194.1"/>
    </source>
</evidence>
<gene>
    <name evidence="2" type="ORF">Slati_0107000</name>
</gene>
<organism evidence="2">
    <name type="scientific">Sesamum latifolium</name>
    <dbReference type="NCBI Taxonomy" id="2727402"/>
    <lineage>
        <taxon>Eukaryota</taxon>
        <taxon>Viridiplantae</taxon>
        <taxon>Streptophyta</taxon>
        <taxon>Embryophyta</taxon>
        <taxon>Tracheophyta</taxon>
        <taxon>Spermatophyta</taxon>
        <taxon>Magnoliopsida</taxon>
        <taxon>eudicotyledons</taxon>
        <taxon>Gunneridae</taxon>
        <taxon>Pentapetalae</taxon>
        <taxon>asterids</taxon>
        <taxon>lamiids</taxon>
        <taxon>Lamiales</taxon>
        <taxon>Pedaliaceae</taxon>
        <taxon>Sesamum</taxon>
    </lineage>
</organism>
<sequence length="125" mass="13618">MGTTVHEKPVSEPEVKGFVGPSETRSDITQAVSMTHDELPEYEQNTSNQDFSHVATEAEGVITVPTGEGVIQTDEEEVVRRVACHRRGRSMGDESTSQSASSVHGKTLSPPRRIITRSTVRSTLP</sequence>
<feature type="region of interest" description="Disordered" evidence="1">
    <location>
        <begin position="1"/>
        <end position="25"/>
    </location>
</feature>
<reference evidence="2" key="2">
    <citation type="journal article" date="2024" name="Plant">
        <title>Genomic evolution and insights into agronomic trait innovations of Sesamum species.</title>
        <authorList>
            <person name="Miao H."/>
            <person name="Wang L."/>
            <person name="Qu L."/>
            <person name="Liu H."/>
            <person name="Sun Y."/>
            <person name="Le M."/>
            <person name="Wang Q."/>
            <person name="Wei S."/>
            <person name="Zheng Y."/>
            <person name="Lin W."/>
            <person name="Duan Y."/>
            <person name="Cao H."/>
            <person name="Xiong S."/>
            <person name="Wang X."/>
            <person name="Wei L."/>
            <person name="Li C."/>
            <person name="Ma Q."/>
            <person name="Ju M."/>
            <person name="Zhao R."/>
            <person name="Li G."/>
            <person name="Mu C."/>
            <person name="Tian Q."/>
            <person name="Mei H."/>
            <person name="Zhang T."/>
            <person name="Gao T."/>
            <person name="Zhang H."/>
        </authorList>
    </citation>
    <scope>NUCLEOTIDE SEQUENCE</scope>
    <source>
        <strain evidence="2">KEN1</strain>
    </source>
</reference>
<dbReference type="EMBL" id="JACGWN010000001">
    <property type="protein sequence ID" value="KAL0462194.1"/>
    <property type="molecule type" value="Genomic_DNA"/>
</dbReference>
<feature type="compositionally biased region" description="Low complexity" evidence="1">
    <location>
        <begin position="112"/>
        <end position="125"/>
    </location>
</feature>
<evidence type="ECO:0000256" key="1">
    <source>
        <dbReference type="SAM" id="MobiDB-lite"/>
    </source>
</evidence>
<feature type="region of interest" description="Disordered" evidence="1">
    <location>
        <begin position="86"/>
        <end position="125"/>
    </location>
</feature>
<comment type="caution">
    <text evidence="2">The sequence shown here is derived from an EMBL/GenBank/DDBJ whole genome shotgun (WGS) entry which is preliminary data.</text>
</comment>
<dbReference type="AlphaFoldDB" id="A0AAW2Y904"/>
<accession>A0AAW2Y904</accession>